<dbReference type="GO" id="GO:0003677">
    <property type="term" value="F:DNA binding"/>
    <property type="evidence" value="ECO:0007669"/>
    <property type="project" value="InterPro"/>
</dbReference>
<accession>A0A3B0BQJ1</accession>
<dbReference type="PANTHER" id="PTHR30461:SF23">
    <property type="entry name" value="DNA RECOMBINASE-RELATED"/>
    <property type="match status" value="1"/>
</dbReference>
<sequence>MRAAIYTRVSTAMQAEEGFSLEAQEEILLQTIERKGLQLYRVYTDPGVSGKTFKRKGVQEMIKDMKAKRFEALLIHKLDRLSRNMGDIIAFIDMVNKLDIRLIIAAQGQDEIDTKSPMGKAFLQINGIFAELYINNLREETLKGLEKKAKNGGRHMSRPPLGYMFEEVGTK</sequence>
<evidence type="ECO:0000313" key="3">
    <source>
        <dbReference type="Proteomes" id="UP000282311"/>
    </source>
</evidence>
<evidence type="ECO:0000313" key="2">
    <source>
        <dbReference type="EMBL" id="RKN75050.1"/>
    </source>
</evidence>
<dbReference type="PANTHER" id="PTHR30461">
    <property type="entry name" value="DNA-INVERTASE FROM LAMBDOID PROPHAGE"/>
    <property type="match status" value="1"/>
</dbReference>
<comment type="caution">
    <text evidence="2">The sequence shown here is derived from an EMBL/GenBank/DDBJ whole genome shotgun (WGS) entry which is preliminary data.</text>
</comment>
<feature type="domain" description="Resolvase/invertase-type recombinase catalytic" evidence="1">
    <location>
        <begin position="2"/>
        <end position="152"/>
    </location>
</feature>
<protein>
    <submittedName>
        <fullName evidence="2">Recombinase family protein</fullName>
    </submittedName>
</protein>
<dbReference type="OrthoDB" id="9811097at2"/>
<gene>
    <name evidence="2" type="ORF">D7M11_26320</name>
</gene>
<dbReference type="RefSeq" id="WP_120750246.1">
    <property type="nucleotide sequence ID" value="NZ_RBAH01000023.1"/>
</dbReference>
<dbReference type="GO" id="GO:0000150">
    <property type="term" value="F:DNA strand exchange activity"/>
    <property type="evidence" value="ECO:0007669"/>
    <property type="project" value="InterPro"/>
</dbReference>
<dbReference type="InterPro" id="IPR050639">
    <property type="entry name" value="SSR_resolvase"/>
</dbReference>
<dbReference type="SMART" id="SM00857">
    <property type="entry name" value="Resolvase"/>
    <property type="match status" value="1"/>
</dbReference>
<proteinExistence type="predicted"/>
<dbReference type="AlphaFoldDB" id="A0A3B0BQJ1"/>
<dbReference type="CDD" id="cd00338">
    <property type="entry name" value="Ser_Recombinase"/>
    <property type="match status" value="1"/>
</dbReference>
<dbReference type="Proteomes" id="UP000282311">
    <property type="component" value="Unassembled WGS sequence"/>
</dbReference>
<dbReference type="InterPro" id="IPR036162">
    <property type="entry name" value="Resolvase-like_N_sf"/>
</dbReference>
<keyword evidence="3" id="KW-1185">Reference proteome</keyword>
<dbReference type="SUPFAM" id="SSF53041">
    <property type="entry name" value="Resolvase-like"/>
    <property type="match status" value="1"/>
</dbReference>
<evidence type="ECO:0000259" key="1">
    <source>
        <dbReference type="PROSITE" id="PS51736"/>
    </source>
</evidence>
<dbReference type="PROSITE" id="PS51736">
    <property type="entry name" value="RECOMBINASES_3"/>
    <property type="match status" value="1"/>
</dbReference>
<dbReference type="InterPro" id="IPR006119">
    <property type="entry name" value="Resolv_N"/>
</dbReference>
<dbReference type="Gene3D" id="3.40.50.1390">
    <property type="entry name" value="Resolvase, N-terminal catalytic domain"/>
    <property type="match status" value="1"/>
</dbReference>
<dbReference type="EMBL" id="RBAH01000023">
    <property type="protein sequence ID" value="RKN75050.1"/>
    <property type="molecule type" value="Genomic_DNA"/>
</dbReference>
<name>A0A3B0BQJ1_9BACL</name>
<reference evidence="2 3" key="1">
    <citation type="journal article" date="2007" name="Int. J. Syst. Evol. Microbiol.">
        <title>Paenibacillus ginsengarvi sp. nov., isolated from soil from ginseng cultivation.</title>
        <authorList>
            <person name="Yoon M.H."/>
            <person name="Ten L.N."/>
            <person name="Im W.T."/>
        </authorList>
    </citation>
    <scope>NUCLEOTIDE SEQUENCE [LARGE SCALE GENOMIC DNA]</scope>
    <source>
        <strain evidence="2 3">KCTC 13059</strain>
    </source>
</reference>
<dbReference type="Pfam" id="PF00239">
    <property type="entry name" value="Resolvase"/>
    <property type="match status" value="1"/>
</dbReference>
<organism evidence="2 3">
    <name type="scientific">Paenibacillus ginsengarvi</name>
    <dbReference type="NCBI Taxonomy" id="400777"/>
    <lineage>
        <taxon>Bacteria</taxon>
        <taxon>Bacillati</taxon>
        <taxon>Bacillota</taxon>
        <taxon>Bacilli</taxon>
        <taxon>Bacillales</taxon>
        <taxon>Paenibacillaceae</taxon>
        <taxon>Paenibacillus</taxon>
    </lineage>
</organism>